<dbReference type="RefSeq" id="WP_188451207.1">
    <property type="nucleotide sequence ID" value="NZ_BMFS01000002.1"/>
</dbReference>
<feature type="region of interest" description="Disordered" evidence="1">
    <location>
        <begin position="88"/>
        <end position="113"/>
    </location>
</feature>
<evidence type="ECO:0000313" key="4">
    <source>
        <dbReference type="Proteomes" id="UP000648722"/>
    </source>
</evidence>
<protein>
    <recommendedName>
        <fullName evidence="5">Lipoprotein</fullName>
    </recommendedName>
</protein>
<accession>A0ABQ1XIH0</accession>
<keyword evidence="2" id="KW-0732">Signal</keyword>
<comment type="caution">
    <text evidence="3">The sequence shown here is derived from an EMBL/GenBank/DDBJ whole genome shotgun (WGS) entry which is preliminary data.</text>
</comment>
<organism evidence="3 4">
    <name type="scientific">Glycocaulis albus</name>
    <dbReference type="NCBI Taxonomy" id="1382801"/>
    <lineage>
        <taxon>Bacteria</taxon>
        <taxon>Pseudomonadati</taxon>
        <taxon>Pseudomonadota</taxon>
        <taxon>Alphaproteobacteria</taxon>
        <taxon>Maricaulales</taxon>
        <taxon>Maricaulaceae</taxon>
        <taxon>Glycocaulis</taxon>
    </lineage>
</organism>
<gene>
    <name evidence="3" type="ORF">GCM10007420_07490</name>
</gene>
<dbReference type="EMBL" id="BMFS01000002">
    <property type="protein sequence ID" value="GGG94450.1"/>
    <property type="molecule type" value="Genomic_DNA"/>
</dbReference>
<evidence type="ECO:0000256" key="1">
    <source>
        <dbReference type="SAM" id="MobiDB-lite"/>
    </source>
</evidence>
<name>A0ABQ1XIH0_9PROT</name>
<proteinExistence type="predicted"/>
<feature type="chain" id="PRO_5045787075" description="Lipoprotein" evidence="2">
    <location>
        <begin position="20"/>
        <end position="201"/>
    </location>
</feature>
<evidence type="ECO:0008006" key="5">
    <source>
        <dbReference type="Google" id="ProtNLM"/>
    </source>
</evidence>
<reference evidence="4" key="1">
    <citation type="journal article" date="2019" name="Int. J. Syst. Evol. Microbiol.">
        <title>The Global Catalogue of Microorganisms (GCM) 10K type strain sequencing project: providing services to taxonomists for standard genome sequencing and annotation.</title>
        <authorList>
            <consortium name="The Broad Institute Genomics Platform"/>
            <consortium name="The Broad Institute Genome Sequencing Center for Infectious Disease"/>
            <person name="Wu L."/>
            <person name="Ma J."/>
        </authorList>
    </citation>
    <scope>NUCLEOTIDE SEQUENCE [LARGE SCALE GENOMIC DNA]</scope>
    <source>
        <strain evidence="4">CGMCC 1.12766</strain>
    </source>
</reference>
<feature type="signal peptide" evidence="2">
    <location>
        <begin position="1"/>
        <end position="19"/>
    </location>
</feature>
<dbReference type="PROSITE" id="PS51257">
    <property type="entry name" value="PROKAR_LIPOPROTEIN"/>
    <property type="match status" value="1"/>
</dbReference>
<sequence>MNFARVVVMCGVSALAVSACTTSRETFDEAAGRTMPAAYDALGAPRERPGAVMVEEGERTVPTPYGGSGARRVCSTVATDIARLTAVLGPDREQPPAPTQTSEEARERSMWDSGQDLLSRAPDAAQDAAVDAYYSAIVGLNPVRPVARFVQNSARIEAEARAQREMADRRRAYLRGLYDGFGCNRRVLEQTFIRYGLADAE</sequence>
<keyword evidence="4" id="KW-1185">Reference proteome</keyword>
<evidence type="ECO:0000313" key="3">
    <source>
        <dbReference type="EMBL" id="GGG94450.1"/>
    </source>
</evidence>
<evidence type="ECO:0000256" key="2">
    <source>
        <dbReference type="SAM" id="SignalP"/>
    </source>
</evidence>
<dbReference type="Proteomes" id="UP000648722">
    <property type="component" value="Unassembled WGS sequence"/>
</dbReference>